<evidence type="ECO:0000313" key="2">
    <source>
        <dbReference type="Proteomes" id="UP000501926"/>
    </source>
</evidence>
<name>A0A6G7GQK1_KUEST</name>
<reference evidence="1 2" key="1">
    <citation type="submission" date="2020-02" db="EMBL/GenBank/DDBJ databases">
        <title>Newly sequenced genome of strain CSTR1 showed variability in Candidatus Kuenenia stuttgartiensis genomes.</title>
        <authorList>
            <person name="Ding C."/>
            <person name="Adrian L."/>
        </authorList>
    </citation>
    <scope>NUCLEOTIDE SEQUENCE [LARGE SCALE GENOMIC DNA]</scope>
    <source>
        <strain evidence="1 2">CSTR1</strain>
    </source>
</reference>
<protein>
    <submittedName>
        <fullName evidence="1">Uncharacterized protein</fullName>
    </submittedName>
</protein>
<dbReference type="Proteomes" id="UP000501926">
    <property type="component" value="Chromosome"/>
</dbReference>
<sequence length="102" mass="11661">MPMIIVVPIFYGHAEPLEAIKSISMSEKKEETDGIDIFDWPKKQDNQAAQEKRVIRLPEKEETQKPVEETYPTEEKRFQIGLSSTAIVPQILSGGEKRAFFP</sequence>
<organism evidence="1 2">
    <name type="scientific">Kuenenia stuttgartiensis</name>
    <dbReference type="NCBI Taxonomy" id="174633"/>
    <lineage>
        <taxon>Bacteria</taxon>
        <taxon>Pseudomonadati</taxon>
        <taxon>Planctomycetota</taxon>
        <taxon>Candidatus Brocadiia</taxon>
        <taxon>Candidatus Brocadiales</taxon>
        <taxon>Candidatus Brocadiaceae</taxon>
        <taxon>Candidatus Kuenenia</taxon>
    </lineage>
</organism>
<dbReference type="AlphaFoldDB" id="A0A6G7GQK1"/>
<gene>
    <name evidence="1" type="ORF">KsCSTR_24470</name>
</gene>
<evidence type="ECO:0000313" key="1">
    <source>
        <dbReference type="EMBL" id="QII11826.1"/>
    </source>
</evidence>
<proteinExistence type="predicted"/>
<accession>A0A6G7GQK1</accession>
<dbReference type="EMBL" id="CP049055">
    <property type="protein sequence ID" value="QII11826.1"/>
    <property type="molecule type" value="Genomic_DNA"/>
</dbReference>